<evidence type="ECO:0000313" key="4">
    <source>
        <dbReference type="EMBL" id="GAH47847.1"/>
    </source>
</evidence>
<feature type="domain" description="Carbohydrate kinase FGGY C-terminal" evidence="3">
    <location>
        <begin position="4"/>
        <end position="151"/>
    </location>
</feature>
<feature type="non-terminal residue" evidence="4">
    <location>
        <position position="1"/>
    </location>
</feature>
<keyword evidence="2" id="KW-0418">Kinase</keyword>
<evidence type="ECO:0000259" key="3">
    <source>
        <dbReference type="Pfam" id="PF02782"/>
    </source>
</evidence>
<dbReference type="InterPro" id="IPR018485">
    <property type="entry name" value="FGGY_C"/>
</dbReference>
<dbReference type="PANTHER" id="PTHR43095">
    <property type="entry name" value="SUGAR KINASE"/>
    <property type="match status" value="1"/>
</dbReference>
<dbReference type="EMBL" id="BARU01024199">
    <property type="protein sequence ID" value="GAH47847.1"/>
    <property type="molecule type" value="Genomic_DNA"/>
</dbReference>
<keyword evidence="1" id="KW-0808">Transferase</keyword>
<proteinExistence type="predicted"/>
<accession>X1FS85</accession>
<evidence type="ECO:0000256" key="2">
    <source>
        <dbReference type="ARBA" id="ARBA00022777"/>
    </source>
</evidence>
<organism evidence="4">
    <name type="scientific">marine sediment metagenome</name>
    <dbReference type="NCBI Taxonomy" id="412755"/>
    <lineage>
        <taxon>unclassified sequences</taxon>
        <taxon>metagenomes</taxon>
        <taxon>ecological metagenomes</taxon>
    </lineage>
</organism>
<dbReference type="InterPro" id="IPR050406">
    <property type="entry name" value="FGGY_Carb_Kinase"/>
</dbReference>
<dbReference type="GO" id="GO:0005975">
    <property type="term" value="P:carbohydrate metabolic process"/>
    <property type="evidence" value="ECO:0007669"/>
    <property type="project" value="InterPro"/>
</dbReference>
<dbReference type="GO" id="GO:0016301">
    <property type="term" value="F:kinase activity"/>
    <property type="evidence" value="ECO:0007669"/>
    <property type="project" value="UniProtKB-KW"/>
</dbReference>
<comment type="caution">
    <text evidence="4">The sequence shown here is derived from an EMBL/GenBank/DDBJ whole genome shotgun (WGS) entry which is preliminary data.</text>
</comment>
<evidence type="ECO:0000256" key="1">
    <source>
        <dbReference type="ARBA" id="ARBA00022679"/>
    </source>
</evidence>
<dbReference type="Gene3D" id="3.30.420.40">
    <property type="match status" value="1"/>
</dbReference>
<sequence>NVSGIIPASGLAVDWFKDLVGRAGEAGDEAFADVGEVTPGSRGLLFLPHLAGERFRLCRPDTRGAFIGLTARHTRKEMARAVVEALAFAVREILQTMAANDLEVADLRVTGGQARDAILNQIKADVTGVEVRVPAVIDAELVGGTAVAYTALGEYSNLVEASEALVRMDRSYTPRAEAKELYDELFDLYRASAAGLEGVFARLARITGITRRRDSACSSPRCSGSC</sequence>
<dbReference type="PROSITE" id="PS00445">
    <property type="entry name" value="FGGY_KINASES_2"/>
    <property type="match status" value="1"/>
</dbReference>
<reference evidence="4" key="1">
    <citation type="journal article" date="2014" name="Front. Microbiol.">
        <title>High frequency of phylogenetically diverse reductive dehalogenase-homologous genes in deep subseafloor sedimentary metagenomes.</title>
        <authorList>
            <person name="Kawai M."/>
            <person name="Futagami T."/>
            <person name="Toyoda A."/>
            <person name="Takaki Y."/>
            <person name="Nishi S."/>
            <person name="Hori S."/>
            <person name="Arai W."/>
            <person name="Tsubouchi T."/>
            <person name="Morono Y."/>
            <person name="Uchiyama I."/>
            <person name="Ito T."/>
            <person name="Fujiyama A."/>
            <person name="Inagaki F."/>
            <person name="Takami H."/>
        </authorList>
    </citation>
    <scope>NUCLEOTIDE SEQUENCE</scope>
    <source>
        <strain evidence="4">Expedition CK06-06</strain>
    </source>
</reference>
<dbReference type="Pfam" id="PF02782">
    <property type="entry name" value="FGGY_C"/>
    <property type="match status" value="1"/>
</dbReference>
<dbReference type="InterPro" id="IPR043129">
    <property type="entry name" value="ATPase_NBD"/>
</dbReference>
<dbReference type="SUPFAM" id="SSF53067">
    <property type="entry name" value="Actin-like ATPase domain"/>
    <property type="match status" value="1"/>
</dbReference>
<dbReference type="AlphaFoldDB" id="X1FS85"/>
<dbReference type="InterPro" id="IPR018483">
    <property type="entry name" value="Carb_kinase_FGGY_CS"/>
</dbReference>
<name>X1FS85_9ZZZZ</name>
<protein>
    <recommendedName>
        <fullName evidence="3">Carbohydrate kinase FGGY C-terminal domain-containing protein</fullName>
    </recommendedName>
</protein>
<gene>
    <name evidence="4" type="ORF">S03H2_39175</name>
</gene>
<dbReference type="GO" id="GO:0016773">
    <property type="term" value="F:phosphotransferase activity, alcohol group as acceptor"/>
    <property type="evidence" value="ECO:0007669"/>
    <property type="project" value="InterPro"/>
</dbReference>